<dbReference type="Proteomes" id="UP000016496">
    <property type="component" value="Unassembled WGS sequence"/>
</dbReference>
<comment type="caution">
    <text evidence="1">The sequence shown here is derived from an EMBL/GenBank/DDBJ whole genome shotgun (WGS) entry which is preliminary data.</text>
</comment>
<dbReference type="HOGENOM" id="CLU_3285203_0_0_10"/>
<gene>
    <name evidence="1" type="ORF">HMPREF1981_03417</name>
</gene>
<accession>U2BS95</accession>
<dbReference type="EMBL" id="AWSV01000175">
    <property type="protein sequence ID" value="ERI81029.1"/>
    <property type="molecule type" value="Genomic_DNA"/>
</dbReference>
<proteinExistence type="predicted"/>
<organism evidence="1 2">
    <name type="scientific">Bacteroides pyogenes F0041</name>
    <dbReference type="NCBI Taxonomy" id="1321819"/>
    <lineage>
        <taxon>Bacteria</taxon>
        <taxon>Pseudomonadati</taxon>
        <taxon>Bacteroidota</taxon>
        <taxon>Bacteroidia</taxon>
        <taxon>Bacteroidales</taxon>
        <taxon>Bacteroidaceae</taxon>
        <taxon>Bacteroides</taxon>
    </lineage>
</organism>
<name>U2BS95_9BACE</name>
<evidence type="ECO:0000313" key="1">
    <source>
        <dbReference type="EMBL" id="ERI81029.1"/>
    </source>
</evidence>
<protein>
    <submittedName>
        <fullName evidence="1">Uncharacterized protein</fullName>
    </submittedName>
</protein>
<dbReference type="AlphaFoldDB" id="U2BS95"/>
<evidence type="ECO:0000313" key="2">
    <source>
        <dbReference type="Proteomes" id="UP000016496"/>
    </source>
</evidence>
<reference evidence="1 2" key="1">
    <citation type="submission" date="2013-08" db="EMBL/GenBank/DDBJ databases">
        <authorList>
            <person name="Weinstock G."/>
            <person name="Sodergren E."/>
            <person name="Wylie T."/>
            <person name="Fulton L."/>
            <person name="Fulton R."/>
            <person name="Fronick C."/>
            <person name="O'Laughlin M."/>
            <person name="Godfrey J."/>
            <person name="Miner T."/>
            <person name="Herter B."/>
            <person name="Appelbaum E."/>
            <person name="Cordes M."/>
            <person name="Lek S."/>
            <person name="Wollam A."/>
            <person name="Pepin K.H."/>
            <person name="Palsikar V.B."/>
            <person name="Mitreva M."/>
            <person name="Wilson R.K."/>
        </authorList>
    </citation>
    <scope>NUCLEOTIDE SEQUENCE [LARGE SCALE GENOMIC DNA]</scope>
    <source>
        <strain evidence="1 2">F0041</strain>
    </source>
</reference>
<sequence>MFGEETSSDGIKRSITKTKQKPFSIKYIGSIRRRNKLRRN</sequence>